<feature type="non-terminal residue" evidence="2">
    <location>
        <position position="1"/>
    </location>
</feature>
<protein>
    <submittedName>
        <fullName evidence="2">Uncharacterized protein</fullName>
    </submittedName>
</protein>
<evidence type="ECO:0000256" key="1">
    <source>
        <dbReference type="SAM" id="MobiDB-lite"/>
    </source>
</evidence>
<accession>X1SUS8</accession>
<evidence type="ECO:0000313" key="2">
    <source>
        <dbReference type="EMBL" id="GAI96832.1"/>
    </source>
</evidence>
<gene>
    <name evidence="2" type="ORF">S12H4_39011</name>
</gene>
<dbReference type="AlphaFoldDB" id="X1SUS8"/>
<feature type="region of interest" description="Disordered" evidence="1">
    <location>
        <begin position="39"/>
        <end position="58"/>
    </location>
</feature>
<organism evidence="2">
    <name type="scientific">marine sediment metagenome</name>
    <dbReference type="NCBI Taxonomy" id="412755"/>
    <lineage>
        <taxon>unclassified sequences</taxon>
        <taxon>metagenomes</taxon>
        <taxon>ecological metagenomes</taxon>
    </lineage>
</organism>
<dbReference type="EMBL" id="BARW01023540">
    <property type="protein sequence ID" value="GAI96832.1"/>
    <property type="molecule type" value="Genomic_DNA"/>
</dbReference>
<comment type="caution">
    <text evidence="2">The sequence shown here is derived from an EMBL/GenBank/DDBJ whole genome shotgun (WGS) entry which is preliminary data.</text>
</comment>
<name>X1SUS8_9ZZZZ</name>
<proteinExistence type="predicted"/>
<sequence length="58" mass="6724">TRTSGGKQYSIIFGRNPEGNLEEQAYRYPLDKGWTKASSQAHCSRHKGQFHDIERKEE</sequence>
<reference evidence="2" key="1">
    <citation type="journal article" date="2014" name="Front. Microbiol.">
        <title>High frequency of phylogenetically diverse reductive dehalogenase-homologous genes in deep subseafloor sedimentary metagenomes.</title>
        <authorList>
            <person name="Kawai M."/>
            <person name="Futagami T."/>
            <person name="Toyoda A."/>
            <person name="Takaki Y."/>
            <person name="Nishi S."/>
            <person name="Hori S."/>
            <person name="Arai W."/>
            <person name="Tsubouchi T."/>
            <person name="Morono Y."/>
            <person name="Uchiyama I."/>
            <person name="Ito T."/>
            <person name="Fujiyama A."/>
            <person name="Inagaki F."/>
            <person name="Takami H."/>
        </authorList>
    </citation>
    <scope>NUCLEOTIDE SEQUENCE</scope>
    <source>
        <strain evidence="2">Expedition CK06-06</strain>
    </source>
</reference>
<feature type="compositionally biased region" description="Basic and acidic residues" evidence="1">
    <location>
        <begin position="49"/>
        <end position="58"/>
    </location>
</feature>